<dbReference type="Proteomes" id="UP000683925">
    <property type="component" value="Unassembled WGS sequence"/>
</dbReference>
<dbReference type="AlphaFoldDB" id="A0A8S1YJQ0"/>
<organism evidence="1 2">
    <name type="scientific">Paramecium octaurelia</name>
    <dbReference type="NCBI Taxonomy" id="43137"/>
    <lineage>
        <taxon>Eukaryota</taxon>
        <taxon>Sar</taxon>
        <taxon>Alveolata</taxon>
        <taxon>Ciliophora</taxon>
        <taxon>Intramacronucleata</taxon>
        <taxon>Oligohymenophorea</taxon>
        <taxon>Peniculida</taxon>
        <taxon>Parameciidae</taxon>
        <taxon>Paramecium</taxon>
    </lineage>
</organism>
<reference evidence="1" key="1">
    <citation type="submission" date="2021-01" db="EMBL/GenBank/DDBJ databases">
        <authorList>
            <consortium name="Genoscope - CEA"/>
            <person name="William W."/>
        </authorList>
    </citation>
    <scope>NUCLEOTIDE SEQUENCE</scope>
</reference>
<evidence type="ECO:0000313" key="1">
    <source>
        <dbReference type="EMBL" id="CAD8214069.1"/>
    </source>
</evidence>
<dbReference type="OrthoDB" id="321770at2759"/>
<gene>
    <name evidence="1" type="ORF">POCTA_138.1.T1670049</name>
</gene>
<sequence length="141" mass="16194">MEMGYNSSYGTIKNTTDREDAVDPISKLVQNNNQAQIRIYSLGIGKGCSQNLIKRVAEVGNGKCYIVCNKEDIHEKVIDLLEDSLTPYLQAFKLESNLFNVASIVPFQNQLFVQRKMKNLQSKSFSYRVRIRKSRVQDHLF</sequence>
<protein>
    <submittedName>
        <fullName evidence="1">Uncharacterized protein</fullName>
    </submittedName>
</protein>
<accession>A0A8S1YJQ0</accession>
<comment type="caution">
    <text evidence="1">The sequence shown here is derived from an EMBL/GenBank/DDBJ whole genome shotgun (WGS) entry which is preliminary data.</text>
</comment>
<keyword evidence="2" id="KW-1185">Reference proteome</keyword>
<evidence type="ECO:0000313" key="2">
    <source>
        <dbReference type="Proteomes" id="UP000683925"/>
    </source>
</evidence>
<proteinExistence type="predicted"/>
<dbReference type="EMBL" id="CAJJDP010000170">
    <property type="protein sequence ID" value="CAD8214069.1"/>
    <property type="molecule type" value="Genomic_DNA"/>
</dbReference>
<dbReference type="PANTHER" id="PTHR45737:SF6">
    <property type="entry name" value="VON WILLEBRAND FACTOR A DOMAIN-CONTAINING PROTEIN 5A"/>
    <property type="match status" value="1"/>
</dbReference>
<name>A0A8S1YJQ0_PAROT</name>
<dbReference type="PANTHER" id="PTHR45737">
    <property type="entry name" value="VON WILLEBRAND FACTOR A DOMAIN-CONTAINING PROTEIN 5A"/>
    <property type="match status" value="1"/>
</dbReference>